<feature type="compositionally biased region" description="Basic and acidic residues" evidence="10">
    <location>
        <begin position="525"/>
        <end position="538"/>
    </location>
</feature>
<dbReference type="GO" id="GO:0046600">
    <property type="term" value="P:negative regulation of centriole replication"/>
    <property type="evidence" value="ECO:0007669"/>
    <property type="project" value="InterPro"/>
</dbReference>
<evidence type="ECO:0000256" key="9">
    <source>
        <dbReference type="ARBA" id="ARBA00045771"/>
    </source>
</evidence>
<feature type="region of interest" description="Disordered" evidence="10">
    <location>
        <begin position="1"/>
        <end position="215"/>
    </location>
</feature>
<comment type="caution">
    <text evidence="11">The sequence shown here is derived from an EMBL/GenBank/DDBJ whole genome shotgun (WGS) entry which is preliminary data.</text>
</comment>
<feature type="compositionally biased region" description="Basic and acidic residues" evidence="10">
    <location>
        <begin position="665"/>
        <end position="677"/>
    </location>
</feature>
<dbReference type="PANTHER" id="PTHR32078">
    <property type="entry name" value="NUCLEAR PROTEIN MDM1"/>
    <property type="match status" value="1"/>
</dbReference>
<comment type="subcellular location">
    <subcellularLocation>
        <location evidence="1">Cytoplasm</location>
        <location evidence="1">Cytoskeleton</location>
        <location evidence="1">Microtubule organizing center</location>
        <location evidence="1">Centrosome</location>
        <location evidence="1">Centriole</location>
    </subcellularLocation>
    <subcellularLocation>
        <location evidence="2">Nucleus</location>
    </subcellularLocation>
</comment>
<keyword evidence="6" id="KW-0493">Microtubule</keyword>
<dbReference type="PANTHER" id="PTHR32078:SF1">
    <property type="entry name" value="NUCLEAR PROTEIN MDM1"/>
    <property type="match status" value="1"/>
</dbReference>
<feature type="compositionally biased region" description="Basic and acidic residues" evidence="10">
    <location>
        <begin position="623"/>
        <end position="641"/>
    </location>
</feature>
<dbReference type="EMBL" id="JAIZAY010000002">
    <property type="protein sequence ID" value="KAJ8046669.1"/>
    <property type="molecule type" value="Genomic_DNA"/>
</dbReference>
<evidence type="ECO:0000256" key="2">
    <source>
        <dbReference type="ARBA" id="ARBA00004123"/>
    </source>
</evidence>
<protein>
    <recommendedName>
        <fullName evidence="4">Nuclear protein MDM1</fullName>
    </recommendedName>
</protein>
<feature type="compositionally biased region" description="Polar residues" evidence="10">
    <location>
        <begin position="163"/>
        <end position="178"/>
    </location>
</feature>
<feature type="compositionally biased region" description="Polar residues" evidence="10">
    <location>
        <begin position="136"/>
        <end position="147"/>
    </location>
</feature>
<feature type="region of interest" description="Disordered" evidence="10">
    <location>
        <begin position="444"/>
        <end position="875"/>
    </location>
</feature>
<dbReference type="Pfam" id="PF15501">
    <property type="entry name" value="MDM1"/>
    <property type="match status" value="2"/>
</dbReference>
<feature type="compositionally biased region" description="Polar residues" evidence="10">
    <location>
        <begin position="22"/>
        <end position="35"/>
    </location>
</feature>
<feature type="region of interest" description="Disordered" evidence="10">
    <location>
        <begin position="375"/>
        <end position="401"/>
    </location>
</feature>
<evidence type="ECO:0000256" key="5">
    <source>
        <dbReference type="ARBA" id="ARBA00022490"/>
    </source>
</evidence>
<feature type="compositionally biased region" description="Low complexity" evidence="10">
    <location>
        <begin position="552"/>
        <end position="564"/>
    </location>
</feature>
<reference evidence="11" key="1">
    <citation type="submission" date="2021-10" db="EMBL/GenBank/DDBJ databases">
        <title>Tropical sea cucumber genome reveals ecological adaptation and Cuvierian tubules defense mechanism.</title>
        <authorList>
            <person name="Chen T."/>
        </authorList>
    </citation>
    <scope>NUCLEOTIDE SEQUENCE</scope>
    <source>
        <strain evidence="11">Nanhai2018</strain>
        <tissue evidence="11">Muscle</tissue>
    </source>
</reference>
<evidence type="ECO:0000256" key="8">
    <source>
        <dbReference type="ARBA" id="ARBA00023242"/>
    </source>
</evidence>
<feature type="compositionally biased region" description="Basic and acidic residues" evidence="10">
    <location>
        <begin position="487"/>
        <end position="497"/>
    </location>
</feature>
<evidence type="ECO:0000256" key="6">
    <source>
        <dbReference type="ARBA" id="ARBA00022701"/>
    </source>
</evidence>
<keyword evidence="12" id="KW-1185">Reference proteome</keyword>
<comment type="similarity">
    <text evidence="3">Belongs to the MDM1 family.</text>
</comment>
<dbReference type="GO" id="GO:0005814">
    <property type="term" value="C:centriole"/>
    <property type="evidence" value="ECO:0007669"/>
    <property type="project" value="UniProtKB-SubCell"/>
</dbReference>
<evidence type="ECO:0000313" key="12">
    <source>
        <dbReference type="Proteomes" id="UP001152320"/>
    </source>
</evidence>
<evidence type="ECO:0000256" key="1">
    <source>
        <dbReference type="ARBA" id="ARBA00004114"/>
    </source>
</evidence>
<evidence type="ECO:0000256" key="3">
    <source>
        <dbReference type="ARBA" id="ARBA00010494"/>
    </source>
</evidence>
<dbReference type="GO" id="GO:0005634">
    <property type="term" value="C:nucleus"/>
    <property type="evidence" value="ECO:0007669"/>
    <property type="project" value="UniProtKB-SubCell"/>
</dbReference>
<proteinExistence type="inferred from homology"/>
<organism evidence="11 12">
    <name type="scientific">Holothuria leucospilota</name>
    <name type="common">Black long sea cucumber</name>
    <name type="synonym">Mertensiothuria leucospilota</name>
    <dbReference type="NCBI Taxonomy" id="206669"/>
    <lineage>
        <taxon>Eukaryota</taxon>
        <taxon>Metazoa</taxon>
        <taxon>Echinodermata</taxon>
        <taxon>Eleutherozoa</taxon>
        <taxon>Echinozoa</taxon>
        <taxon>Holothuroidea</taxon>
        <taxon>Aspidochirotacea</taxon>
        <taxon>Aspidochirotida</taxon>
        <taxon>Holothuriidae</taxon>
        <taxon>Holothuria</taxon>
    </lineage>
</organism>
<comment type="function">
    <text evidence="9">Microtubule-binding protein that negatively regulates centriole duplication. Binds to and stabilizes microtubules.</text>
</comment>
<accession>A0A9Q1CLL7</accession>
<dbReference type="OrthoDB" id="9999940at2759"/>
<keyword evidence="7" id="KW-0206">Cytoskeleton</keyword>
<name>A0A9Q1CLL7_HOLLE</name>
<feature type="compositionally biased region" description="Low complexity" evidence="10">
    <location>
        <begin position="451"/>
        <end position="467"/>
    </location>
</feature>
<keyword evidence="8" id="KW-0539">Nucleus</keyword>
<keyword evidence="5" id="KW-0963">Cytoplasm</keyword>
<feature type="compositionally biased region" description="Basic and acidic residues" evidence="10">
    <location>
        <begin position="470"/>
        <end position="479"/>
    </location>
</feature>
<evidence type="ECO:0000313" key="11">
    <source>
        <dbReference type="EMBL" id="KAJ8046669.1"/>
    </source>
</evidence>
<feature type="compositionally biased region" description="Basic and acidic residues" evidence="10">
    <location>
        <begin position="7"/>
        <end position="21"/>
    </location>
</feature>
<gene>
    <name evidence="11" type="ORF">HOLleu_05430</name>
</gene>
<feature type="compositionally biased region" description="Basic residues" evidence="10">
    <location>
        <begin position="297"/>
        <end position="309"/>
    </location>
</feature>
<feature type="compositionally biased region" description="Polar residues" evidence="10">
    <location>
        <begin position="749"/>
        <end position="761"/>
    </location>
</feature>
<evidence type="ECO:0000256" key="4">
    <source>
        <dbReference type="ARBA" id="ARBA00013508"/>
    </source>
</evidence>
<evidence type="ECO:0000256" key="10">
    <source>
        <dbReference type="SAM" id="MobiDB-lite"/>
    </source>
</evidence>
<dbReference type="InterPro" id="IPR029136">
    <property type="entry name" value="MDM1"/>
</dbReference>
<dbReference type="Proteomes" id="UP001152320">
    <property type="component" value="Chromosome 2"/>
</dbReference>
<feature type="compositionally biased region" description="Low complexity" evidence="10">
    <location>
        <begin position="861"/>
        <end position="875"/>
    </location>
</feature>
<sequence length="895" mass="100049">MPGKSKPASEYKKKFRWHDSYRSSSFEPSADQRSPSAGIPSTKIGQVTKEILEPPLQQRRKPLDNTVKRTYTTSQFYHPTASSSEDGSIPPSKPTGKKHAKHHHKSSKPRSSPPDQGPANNHHPSFEPRLAVTKILNKNNQNSATSPSKDDRHKTYSKLANGHHSSGVTNGHASSGGTKSKDGHRSSNDSGKSSKKPHDVDAALQYQAGIRARPLGPRYLSEYQRQFDWKQVPKESPLIAADELIHKSNTNIAPFDPSKIPKKTEYNTQFKAYYPPAPSLQQQLKENVEQEMKARYKVKTKTKKNKKNHLSPEQMKTAGMPSVIVHEDPKLLKGSQNPQKPFFPHASVRKWKTEYHSNFKAPSLFRYEEGVWKGANPPHIQPQEDSSESGKINGKLKHSKSEGDIPSWFAEVLELRNRAQEYQKRSQGTHFSRERLAQLMTEAGAGRWDESSTGVSTSSLSTSISGTDPQEGRQQDSDKPSVSQVPENRKKTEENGKTKLSQGNKKGESDVSRSSPVRRQLAWGEDEKKESTDNERRSSFGSIPTPDGYGASVSDNSDDLSVLSEEGRLPTPRLENSTGRQRHHLDKTTPAAGGAILTSPPKRKEETRPRTAPNRLGLAQTDRPNKLDALRPKESQSERAKTIIPGGVSRAFEYDSDEDDDDDSMGEKDEEKQEKTQRPSTPPRNPRQIERVMPNLQTSPTAGKKSQDPDPLSPEPAIPFQRHSRNFFETSPAMPVMPNKIEPPKTWAQPRSSLHQVSSRPQGGGESKSDQIRNGKTYNLRDGPLNRPSSGSIHGRPLTAYPQTREHAAKVASRRIPTEERPNSFISGDTPRSERLESDYNGNHQPWTPSKPRENRDSDELSISNLSTNSSISLASEVLERARKRRDDFWGKKAR</sequence>
<dbReference type="GO" id="GO:0008017">
    <property type="term" value="F:microtubule binding"/>
    <property type="evidence" value="ECO:0007669"/>
    <property type="project" value="InterPro"/>
</dbReference>
<feature type="compositionally biased region" description="Basic residues" evidence="10">
    <location>
        <begin position="95"/>
        <end position="108"/>
    </location>
</feature>
<dbReference type="AlphaFoldDB" id="A0A9Q1CLL7"/>
<feature type="region of interest" description="Disordered" evidence="10">
    <location>
        <begin position="297"/>
        <end position="321"/>
    </location>
</feature>
<feature type="compositionally biased region" description="Acidic residues" evidence="10">
    <location>
        <begin position="654"/>
        <end position="664"/>
    </location>
</feature>
<evidence type="ECO:0000256" key="7">
    <source>
        <dbReference type="ARBA" id="ARBA00023212"/>
    </source>
</evidence>
<feature type="compositionally biased region" description="Polar residues" evidence="10">
    <location>
        <begin position="68"/>
        <end position="86"/>
    </location>
</feature>
<dbReference type="GO" id="GO:0005874">
    <property type="term" value="C:microtubule"/>
    <property type="evidence" value="ECO:0007669"/>
    <property type="project" value="UniProtKB-KW"/>
</dbReference>